<dbReference type="OrthoDB" id="2111088at2759"/>
<dbReference type="AlphaFoldDB" id="A0A1Y1X1D9"/>
<protein>
    <submittedName>
        <fullName evidence="1">Uncharacterized protein</fullName>
    </submittedName>
</protein>
<evidence type="ECO:0000313" key="2">
    <source>
        <dbReference type="Proteomes" id="UP000193944"/>
    </source>
</evidence>
<accession>A0A1Y1X1D9</accession>
<keyword evidence="2" id="KW-1185">Reference proteome</keyword>
<organism evidence="1 2">
    <name type="scientific">Anaeromyces robustus</name>
    <dbReference type="NCBI Taxonomy" id="1754192"/>
    <lineage>
        <taxon>Eukaryota</taxon>
        <taxon>Fungi</taxon>
        <taxon>Fungi incertae sedis</taxon>
        <taxon>Chytridiomycota</taxon>
        <taxon>Chytridiomycota incertae sedis</taxon>
        <taxon>Neocallimastigomycetes</taxon>
        <taxon>Neocallimastigales</taxon>
        <taxon>Neocallimastigaceae</taxon>
        <taxon>Anaeromyces</taxon>
    </lineage>
</organism>
<comment type="caution">
    <text evidence="1">The sequence shown here is derived from an EMBL/GenBank/DDBJ whole genome shotgun (WGS) entry which is preliminary data.</text>
</comment>
<gene>
    <name evidence="1" type="ORF">BCR32DRAFT_328045</name>
</gene>
<dbReference type="Proteomes" id="UP000193944">
    <property type="component" value="Unassembled WGS sequence"/>
</dbReference>
<proteinExistence type="predicted"/>
<reference evidence="1 2" key="2">
    <citation type="submission" date="2016-08" db="EMBL/GenBank/DDBJ databases">
        <title>Pervasive Adenine N6-methylation of Active Genes in Fungi.</title>
        <authorList>
            <consortium name="DOE Joint Genome Institute"/>
            <person name="Mondo S.J."/>
            <person name="Dannebaum R.O."/>
            <person name="Kuo R.C."/>
            <person name="Labutti K."/>
            <person name="Haridas S."/>
            <person name="Kuo A."/>
            <person name="Salamov A."/>
            <person name="Ahrendt S.R."/>
            <person name="Lipzen A."/>
            <person name="Sullivan W."/>
            <person name="Andreopoulos W.B."/>
            <person name="Clum A."/>
            <person name="Lindquist E."/>
            <person name="Daum C."/>
            <person name="Ramamoorthy G.K."/>
            <person name="Gryganskyi A."/>
            <person name="Culley D."/>
            <person name="Magnuson J.K."/>
            <person name="James T.Y."/>
            <person name="O'Malley M.A."/>
            <person name="Stajich J.E."/>
            <person name="Spatafora J.W."/>
            <person name="Visel A."/>
            <person name="Grigoriev I.V."/>
        </authorList>
    </citation>
    <scope>NUCLEOTIDE SEQUENCE [LARGE SCALE GENOMIC DNA]</scope>
    <source>
        <strain evidence="1 2">S4</strain>
    </source>
</reference>
<evidence type="ECO:0000313" key="1">
    <source>
        <dbReference type="EMBL" id="ORX79627.1"/>
    </source>
</evidence>
<dbReference type="EMBL" id="MCFG01000169">
    <property type="protein sequence ID" value="ORX79627.1"/>
    <property type="molecule type" value="Genomic_DNA"/>
</dbReference>
<name>A0A1Y1X1D9_9FUNG</name>
<reference evidence="1 2" key="1">
    <citation type="submission" date="2016-08" db="EMBL/GenBank/DDBJ databases">
        <title>A Parts List for Fungal Cellulosomes Revealed by Comparative Genomics.</title>
        <authorList>
            <consortium name="DOE Joint Genome Institute"/>
            <person name="Haitjema C.H."/>
            <person name="Gilmore S.P."/>
            <person name="Henske J.K."/>
            <person name="Solomon K.V."/>
            <person name="De Groot R."/>
            <person name="Kuo A."/>
            <person name="Mondo S.J."/>
            <person name="Salamov A.A."/>
            <person name="Labutti K."/>
            <person name="Zhao Z."/>
            <person name="Chiniquy J."/>
            <person name="Barry K."/>
            <person name="Brewer H.M."/>
            <person name="Purvine S.O."/>
            <person name="Wright A.T."/>
            <person name="Boxma B."/>
            <person name="Van Alen T."/>
            <person name="Hackstein J.H."/>
            <person name="Baker S.E."/>
            <person name="Grigoriev I.V."/>
            <person name="O'Malley M.A."/>
        </authorList>
    </citation>
    <scope>NUCLEOTIDE SEQUENCE [LARGE SCALE GENOMIC DNA]</scope>
    <source>
        <strain evidence="1 2">S4</strain>
    </source>
</reference>
<sequence>MGKDEDEQIIWNNGNGIRSGMMDYKEFILKHNPSTWEEFKKHKKFYVYRDKYNRHGHSNSKVSFWAMGYKSLQEFIENSSEEEVREYKKIHYNCCGFGSWK</sequence>